<protein>
    <submittedName>
        <fullName evidence="3">DUF4347 domain-containing protein</fullName>
    </submittedName>
</protein>
<dbReference type="SUPFAM" id="SSF69848">
    <property type="entry name" value="LCCL domain"/>
    <property type="match status" value="1"/>
</dbReference>
<feature type="compositionally biased region" description="Polar residues" evidence="1">
    <location>
        <begin position="2824"/>
        <end position="2833"/>
    </location>
</feature>
<keyword evidence="4" id="KW-1185">Reference proteome</keyword>
<evidence type="ECO:0000259" key="2">
    <source>
        <dbReference type="PROSITE" id="PS50820"/>
    </source>
</evidence>
<gene>
    <name evidence="3" type="ORF">IPV69_16230</name>
</gene>
<proteinExistence type="predicted"/>
<dbReference type="PROSITE" id="PS50820">
    <property type="entry name" value="LCCL"/>
    <property type="match status" value="1"/>
</dbReference>
<name>A0A7M2WQL8_9BACT</name>
<dbReference type="RefSeq" id="WP_206290738.1">
    <property type="nucleotide sequence ID" value="NZ_CP063458.1"/>
</dbReference>
<sequence>MWTPDRLSQLIRQFRERKDLLAAGPGRGSRAHAEQMEPRVMLSIAKAIDAAAPDVRSLAAAQASRPLVFVDAGVARTTNLPADAEVITFVAGADPIATITRELAGRSNVRSVSIVSHGASGALSLGGKSVVRQDLFEKAEELKKWSASLAGDASIALYGCDVASGSGGELFVESLARLTGATVAASTDVTGPAALGGDADLEFVAGDKSDVQSLLAAADFSATLAFAITPSGGTTTHEVSGSATVVDSGVVVTASGDTSTTALVRIATNYRNGEDVLAVSYGGITPVFTAGTGTLSLTSAGALTAAQWEAVFRAVTFTTATSAPNLTARGITFTIGSTTSAGKSLTPDLPVDTATQDRIVEALDVVEAIGTKIGTFSGANAGLNNDTEVPFTGGLKVTDLFYPNSADLDSNGNPVTDWGRSVQPHQIGSYLALSDAADNYFNAAGTITDLAGLKAALEARLTSIVPGTSAVRNVTVAFSKPAASDARSITITIAIANTRGDDISLDLPDLQRDLGLYLPTPPTITVGGGADIEFSISVDLQGHTYGSTLAQNKTTLAFTRLNALAGFTFSNVTTTAEFGLIRGQLVGASGVVGAKIPVSFSGATSRTLNSWATDGSDVTAFSGTLSGTANLDLPVTASLGGVAATTANSKIVVVDSNIFDDTAPSYTTTDFSNVLYFSTLKVEDVIGEILKVKDLYTTLANSDDALFGVNVPFLKDKTLGELFDFGSLFQSAIGAKVDIVEPVLNTPGRDALTDYRLPLSSDSTPVPSMWSDLRAAFKFGVVVNNTWPIVTVTVAADNTRETLADLITDVNAALTTAGLQIQASNISGKMSLKATNVAVQKFAIVPVAPDAARLNPTAPASDLTTLTLNQAYYYTVTGTTTGTVTGTNYYTTATPVAAAAVHAGILASGTTGVVKVTRVGAMPVVWGSQRNGITSGAAVLTGNAYLIESAESDLRRLGIVDYGSELTALDQYTEGRVRASLALPADLSTNAQFVVTSGNESVTVDILDQSRTSVADTLADVQAAMATAGLTGKLAARLIDSDNQVLTGEPEVGEDYRLELYLPEGGAWTEFDIEPASDVAAYRMVALGFLVGDVSATPRPSSLRTFEDFSNGGLFPTISITPVYDAVAGTVTLQFAATGTSTPTVDAGFDFNPDPVGRIKPTNQSLTFTPTVNSDIAFGLEFKLGPANPIFFASAEAVPANGRLTTDAHFDLEFVLQDKFAVTVPATWTSANNNVQDLVADINRALKQAVPSGGGTADLTSDRMIARRQLDSDKLELITATPANGGSATAISHTAGVLSSDLTFAVTYDGDSYLVTVPAADTTTNTSFADLVLDLNAALSTVTLDADIDGVIDSDEATLSLADKLFFTTIATAAGASDSNVYLFATSPGSTAWPATITLSASRTDSAVTELGFDDGADGDLSSSTARASGTTSYLRNHTNGSALAGGSLALTVPTFAGSVTYGFNKLDFASISGGSVAAEMDVLIGSGVDAGSTLISNSPASYLDRTLTGAGGAGNAAAAITLEDITSGSADIDNNAAIAISIADISDTTAIVEIPVGVPIPVPGQVNGVLTSTGTVNFLYEGAKYTVSVLAANTTTNASVADLAADFSAALSSVTRTVSGVPALGFNASSMFTITAGDDALIVSAKTPTANPDFAVASFVPGLSAFGEVGLQGAFGPATVAQALADVMPVMDTLQSQMDAFANIPLPLVELTLNDLIDIKGDMLRRIESFRDMSVTTPEQIATALSAAFSIPTDYVSVAFDSANNAYRIDLKVETGVATEKPLDLTLADFYRFTNDTAPEGLSRLVDTGSRSPLTVKIKSTSVLSIGIDLTDPDAPRTFLYGHDGSDDLDLENGTSVQLAIEASADGINFTAATGAFGVFVRDGNATLGGPVVTSGGQPVYTFDEDTNQLHFARQGTAATLTVTLGGNDGKFYLDPAGVEKDAFDLDNFEAVFEGTAEVNLPMFTPTELMNPFTNRTVNVRIQGTGLTDVHPGGNVMSLHIGDLQAYADHVLEAVDLQNQISDIYTTAGGNPNGAQQNAIDSLTADLTDLRDGGAVEIFTPDVEDANSGIKAPTLLDILRDPAILVDPLDILFGTIETGLRALDNLNIPVIGPALGDAVDDVFGWRTGWLLDLRNNMRGKGEAVFESIKESIYNVLGPGGIDLLLKDNGIRSVDGMVQADSMDDVGLDFLDEDGNKMTGLGGYGAHAVEFKLRLGQTLLDTGADISFNFDALAPAFTLGVDGGLSFKLGWDMTFGFGYSIDDGFYVVTDSNPVANELELRFEAGLRGDGYHFQVAEKSDSPTGYAIKDKDGNWVRGPRKGDGSRDIINVLPVDETGTPLDGNDLANVQMPQEVCDDDSLSAAGPGFDEEVYWVVAAQDGSDWVPAYIDKLGFYRPQQGATWAAINGGDDEFNPDQMIEYNQTAPFNGFGSLFFLNLSATDKPKIGLGALGDAEYFYDPSEASTITSNGRNDDEFGVNRNNSLPTRIAGRIGINLKDPSDEAGGYVARPGPSLTGFLLMDGSNPLGGEPVLDDDGNTIPVLLNEDDNDTWYTIKPAEGVTNPTTLADYEFDAPINEDPSENRITWGELRQGGTGLFEFVLNAEAVVNLSMVLTVSEDANIPRLTADFNLDWRTDSMTPPANPFDTTTEQKRDLVPEVGMNNIRLDLGSFLTKLIKPIAVEVDKTLKPIDPLISAIQTKIPVISDIAGRPIKLTTLLYTFGGPKGQAVATLIEMAILVRELSGVMAAVPDDANVYLPIGNFWLAKISSGPLGQPGMGKTIYYDNSEVSAPSITQRNQSLIADPGAGLNSVTNAMGKLDAQDKESSSQPGISNPNDKGGFSIPILEDPITIFKLLMGEDVPLVTYSLPKLNFSFEQSIPLVRIICFEAGIRLNLQMKGQLAMGYDTRGIRMFKDSGDPADLMQGFYVSDRANADGSGADVDEFWFRASIAIYGEIDLYLAKGGIEGGFALTGSVNLNDPNNDGKLRVVEAYDLVKYTGNPLDLADLSLSGEVYARYYYWVGLKIWTPWKTYKITLYSGGKTFARLELFNVSREGNDGPPTFAGVVTTINPDGTENPSTLLINAGPAAEKRVSNQDPLKALDGAERFRIWNETPGSNTVKVQYKNWDQNYTQTYNNVSRVVVYGGEYDDYIDASALNGIPVEIDGGNGNDTILLGNAATGSQSILTGGNGNDVITAGGGNLRIEGNGGNDTITAGSGTNEIDPGDGNDTVTGGGSGSTNKLFLRRSFGKDTVTLDTAALINLLDYVDSTLPLVGTLQGAGSTIYAGDTNVTTFSLGAVTEIRGSEGRDVFNITNPTTRNANNGKGLILRGHESVDTYNFVGDTMSGVATDGITIDDGIRPTSTATIGDITLSDPCKKIKEIKVATGGASYASAPEVVITDDGGTGTGARAVASLDKDGKVQGIYVLDGGEDYTDPVVALVDRVSYGDKMIFTSTTAGAVTLDKQGNGGSDYRITSGGKSIKFAGWTTPGVPRPKTWNVSETDNVEINLPNGTLELNDHLDIQESLTVTAKRMDLNAAITADTVKITTERGFALDHPIQAVNNGDISIRVSGKNIGSPSDIATAAATVVDGEVTGITVTNPGAHYDFAPVVAIVDERGYAARAVATINGSGQVTGITVLDGGFGYLSTPAPRVIISPPASIRLAANVSSSTVGSDPGAGDGRGQITLQADLGAIVNMGEVFFPNGSNIEFKHGDFRYKSTDSLDDITTTAFPTTAGGQGAAATAVLDADGRIERIDVTNGGSGYDADLLPTVIIQGAGTATAIVSGGQITGFKITNPGEGYPSAPTVTILPNGFGKIVGEDSDATALNRTHIKSAGGSLKAISYYGIGDPSRPIKTDVDRLVAQTLGDGAGINILEKDGVRIGTIDHVNGISTIDGDVAVTTFAGTLHLGQPVQAMNANGMLLWQDAAKTIPIYVRDNAGNIIYEGGQLQTGVGQIKLTADDVDINSFVGATGGQLILQPVKFDAPIGLNGTQGRATVSVSGPTGSVSINTLYSGRGYTTTPMVTLPAPGERAYGVANVVNGAVQSALVTFGGKRYNSTYQPIVTFVGGGQNGGTPGSNGTPGTAATATAAYDADGVVTGITITGGGTGYITAPELRISLPGVQATAVATVIDGRISGITFTNPGANYAEPPQIKIEAPYQFSLEAEEVQYLEDGFREVVIGRDDGSHTFQAANASFNDAVRLRAPRTGGTMQVESLSVDAGPVVIVGSGHTLNMTSAAPNVTGTYVEVDDNIVIHDNVNAAITATTAHVLIFGVGKGKIDGVANSLTENLTITDVGDVTVTGAIGSTNPIHDLTINSSGAGNIALQQAVTIEGDLHIVKGGNITFGGALTVGGNLIIDDGASVSFNGTVSVGGNMTISKATTVAFAQNVSVVGNLLMGNSSDPTKLQAVTFANNARMDVDGTVQIYADEDISFGNRVGNTKVPDSVTLRSDTGSISFAAQVVVTGGTLTIQKSDDVTFGHDVTVGTLSVTAAGETRFNRAVNAGTLDVLSQELVVFSNQLNISTGNATITADEVDFAGNSSTIKTVGAAINNAVLTIKPYTAGRNIGIGSPPAVFGVMDMNDTDLAAIATGWAQVHIGDETAGTGTVTVGSIGTQQGGTISYLANNTAIHGGNITVVQPVDMALSTGTLRLHARTGDVTTNAVLNGTALERGSIVRIEADAGNINLNQPVYATSEIQLIASGNVTEGASSFVSTSGLRVTAGGSITMLHASNAVTTVTMAAADDPMQFREDSGYAIGTVNGQSGMSAGTGNITLTTIGGVVTQTQAIVAGGLSLQGANTTWTLVNAGNDIDTLTANTGKVTFLDSDDLTVGTIGSSSGITVTDDVTLSSVQALTVNNAVTTSGPGDVSLTSTAANVLINANGDISSAQTIGIAAVTGIASSGDLIAANGAITLSATAGTINTSGVVTATSGGVSYTATGAVTVTAAVTTVTSGNISLTSSTDVVNLGAAGDLLSVGTIAVAGYAGVDSDADMTSAGATGVTSANAGIDLSGNSVTTNGAVTHSANTTLAITGSTTAGGANGAVSLTSVTSSITLGAAADISAAKTITAAAVTDFISSADLTTAAGAIGVTVSAGTLSSAGVVSATAGNAGFTATGNVAMTGPVTTVTSGNVSLTSSAGQVTTSAAADLLSAGTIAVAAFAGATLTGDMTAAGAVSANVANGSAYIDGKTQTTNGAVTFVAQDSLDLLGTITAAGASGNVVLTSNGFVVVLQGSADIVASGTITATAADNVNNMADWTAAGAIIATATNGGVSSSGTIVSSGSSVAFSGPVVSNDGPINASTSIAMTASDTVSNTATLTSGTTTSLSGTNTVTTSAAISAGSDVTITGNDIAASTSITTTNDNVTFTGRVTLPGNLTITTGAGAGNISFSDTVDGPGGLDLTAGTGNITFDSDVGDMGQRPAFLTIHSATVAHFDRGANTTGAQSMTAGTVELGGTFDASTNLASITINAVLSLHGSARVSTQNGTVSVASIVGNSNHFVFSTGAGTATVTGDATGIDILHFHDENGNNTGTMNFLGNVQAQSLSAARENFSINFLGDSTEITNHVGLQNMGVATFGDESTDEIHLIGGLTAAGGANNPASVHLAGTLTTDAAAVILGVTILDTDAAIDTTHAGNGGAIDFTGTLNGTHNLRLNSGNATIDFDAAVGATNALAAVTIDAHAGLTAHSTFTAASITQTAATGATTFTGAVATSAAGGINLTGLDLTFGNTVTTTTGGVTIDGEDVLFSGAVDSDGNIAITATGSSTFNAAVLGSGATGITVNAASSAFNSTATTDNDGSINVTTTGDAHFGGAVNSDANLVVSGDDVDFDAAVTTAGSTGIDITAGTVDFDAAVATTGDGFMDIVATGLVNFDSTVNVAGANGIIIDATDITFLGAVTTPGEVILDHTGTLTIAAAADFSIGGAFSQTGAGAVSTAGDITTTNDTVSFNGPVTLTGNVAIATAGGAIDFDSTLNGSHTLLLTAGTGDITTHAAVGGLTPLGAVTIASADDVTLMAGFASTNLTQVAGSGTTSVQGLLSTTGLAGVSITADTIEVTATGDITTAGGSVDLNADTGTLTIVDGATVNAGSGTITIESVGDATITGLTTTNATASAVSITSNTGAIIDAGETTADITANASGATTRLRAAGNIGASTDGLETNLATLDAAVTTAGDIYMSDAGAITLASVTSPSGDIAITAAGTMSAQLVDAVSGTVTLRTTAGNLLIGDVSASDSVNATSEAGSILDNGESGTDGVTSPVVELASFSGIGTTGARLVVVTDDLTALVEHPTTHAATNGDIYIASTSLAGPLAVRNLSTATGTIDLSHTGSDAEVELASTSGGSIAISVADGTLTATSVTAGGSGNVNLSTTTADEDVLVGSVTADGNAVTITSAGSIVESGDDVGVDLLTSSLTLTAAGSVGEDSNPIEINADQLSAEADGIAGGIFLTETDDVVVTKLVASGDITLAAGGIIALNSTGTIRSDENLNGAHDAVSRNISFLGAVELLRNTAITTGTADGSIRFADTLGGAHTLTLTMNDGAIDFDGVIGTGVTPVTALTVSSASVVTFADDVHVGTGGLSVTASVGVTFDGDSTVNGNVGLNVNNADNTGSVNVNGDFTTTNGGNFIVNHDGTATFADGIVFDIAGDTRFTGTGRVEFGSITYNTGGDIEFNQGPLVLTSNTVIDTGTGGGDVIFRDEVRGGYDLTIIGSGGDVLFEQAAGTTGEPLATLTITGADDITFQQGVVTSGDVNLTATGDVVFAGTLDSGESIDISATGVVSFADQVNAEAGLVVTSGGALTFTETVTVASGTTDLTHGGTLTIPTGADFNLGGEFHEHGTGSVVLGEVSITTSDDDITFDGDISLTGAATFDTGDGPGDVTFNGSINGHHTIVVTAGTGDVRFDEVGQTVAVDTVTVEGAAITLVDRFNTAIGADLLFTATGDISFGTATDVSVGGLVEITTSALFDMAAGSSLTAREGDDIVITANDVSLTGGTGSVTGTGLLILQPLDNSRGIVVGTLGVASVQAAGSTLQIGASEIAALGSGFDAVLVGRGTQGGYDSGEDGDHTITVYNATFSSDFYLRSPGEEGQIRVSGNLRGLSDVNLELWAGDDILVDGTVRATGSGNITIHADSTEDGVGAVRIAQSGDASVRAELGDVLLIGDSVWAGSTGGAAEVSSRDGTVQLSSTDAEEGQIFVFNDRSLMSAGIDVLVGSPETPENSPSFIRVEGNVLAGRHIWARSRGPIELGNFRLRARGVVSVLADGDLRMENGTAVGQGGPVNLIADADADGTGTPIQTDVRVSETGDVNLSVRVNSVKIKGVLSAGDKGKAWVTVTNNAATTMEGNVRVFLYASLDGELDASDAIIGQYAKVLKLKPGAGKKLSFAIAVPADLPPGDYRIIGEVLPYRADRPAAAAPTTANDSNVDASGLLLRVRRPDLTASVRSSFDGGTFAAGRVGKVTISVANQGEVPSVGNGTVVLYATPDGTLGSAVEVTRLTTALALKAGKAKAVNLKVSLPGSLAGGTWKWLAVVNPDGAVAEADLSNNSGVAGSAFNMAA</sequence>
<dbReference type="KEGG" id="hbs:IPV69_16230"/>
<dbReference type="Gene3D" id="2.170.130.20">
    <property type="entry name" value="LCCL-like domain"/>
    <property type="match status" value="1"/>
</dbReference>
<organism evidence="3 4">
    <name type="scientific">Humisphaera borealis</name>
    <dbReference type="NCBI Taxonomy" id="2807512"/>
    <lineage>
        <taxon>Bacteria</taxon>
        <taxon>Pseudomonadati</taxon>
        <taxon>Planctomycetota</taxon>
        <taxon>Phycisphaerae</taxon>
        <taxon>Tepidisphaerales</taxon>
        <taxon>Tepidisphaeraceae</taxon>
        <taxon>Humisphaera</taxon>
    </lineage>
</organism>
<feature type="region of interest" description="Disordered" evidence="1">
    <location>
        <begin position="2817"/>
        <end position="2837"/>
    </location>
</feature>
<dbReference type="Pfam" id="PF14252">
    <property type="entry name" value="DUF4347"/>
    <property type="match status" value="1"/>
</dbReference>
<evidence type="ECO:0000313" key="3">
    <source>
        <dbReference type="EMBL" id="QOV87827.1"/>
    </source>
</evidence>
<dbReference type="Pfam" id="PF03815">
    <property type="entry name" value="LCCL"/>
    <property type="match status" value="1"/>
</dbReference>
<dbReference type="InterPro" id="IPR036609">
    <property type="entry name" value="LCCL_sf"/>
</dbReference>
<dbReference type="SMART" id="SM00710">
    <property type="entry name" value="PbH1"/>
    <property type="match status" value="10"/>
</dbReference>
<dbReference type="EMBL" id="CP063458">
    <property type="protein sequence ID" value="QOV87827.1"/>
    <property type="molecule type" value="Genomic_DNA"/>
</dbReference>
<dbReference type="SUPFAM" id="SSF51120">
    <property type="entry name" value="beta-Roll"/>
    <property type="match status" value="1"/>
</dbReference>
<dbReference type="InterPro" id="IPR006626">
    <property type="entry name" value="PbH1"/>
</dbReference>
<evidence type="ECO:0000256" key="1">
    <source>
        <dbReference type="SAM" id="MobiDB-lite"/>
    </source>
</evidence>
<dbReference type="InterPro" id="IPR025592">
    <property type="entry name" value="DUF4347"/>
</dbReference>
<feature type="region of interest" description="Disordered" evidence="1">
    <location>
        <begin position="3209"/>
        <end position="3232"/>
    </location>
</feature>
<dbReference type="Proteomes" id="UP000593765">
    <property type="component" value="Chromosome"/>
</dbReference>
<dbReference type="InterPro" id="IPR004043">
    <property type="entry name" value="LCCL"/>
</dbReference>
<feature type="domain" description="LCCL" evidence="2">
    <location>
        <begin position="884"/>
        <end position="945"/>
    </location>
</feature>
<dbReference type="InterPro" id="IPR011049">
    <property type="entry name" value="Serralysin-like_metalloprot_C"/>
</dbReference>
<accession>A0A7M2WQL8</accession>
<evidence type="ECO:0000313" key="4">
    <source>
        <dbReference type="Proteomes" id="UP000593765"/>
    </source>
</evidence>
<reference evidence="3 4" key="1">
    <citation type="submission" date="2020-10" db="EMBL/GenBank/DDBJ databases">
        <title>Wide distribution of Phycisphaera-like planctomycetes from WD2101 soil group in peatlands and genome analysis of the first cultivated representative.</title>
        <authorList>
            <person name="Dedysh S.N."/>
            <person name="Beletsky A.V."/>
            <person name="Ivanova A."/>
            <person name="Kulichevskaya I.S."/>
            <person name="Suzina N.E."/>
            <person name="Philippov D.A."/>
            <person name="Rakitin A.L."/>
            <person name="Mardanov A.V."/>
            <person name="Ravin N.V."/>
        </authorList>
    </citation>
    <scope>NUCLEOTIDE SEQUENCE [LARGE SCALE GENOMIC DNA]</scope>
    <source>
        <strain evidence="3 4">M1803</strain>
    </source>
</reference>